<dbReference type="AlphaFoldDB" id="A0AA45L5R5"/>
<organism evidence="2 3">
    <name type="scientific">Actinosynnema pretiosum subsp. pretiosum</name>
    <dbReference type="NCBI Taxonomy" id="103721"/>
    <lineage>
        <taxon>Bacteria</taxon>
        <taxon>Bacillati</taxon>
        <taxon>Actinomycetota</taxon>
        <taxon>Actinomycetes</taxon>
        <taxon>Pseudonocardiales</taxon>
        <taxon>Pseudonocardiaceae</taxon>
        <taxon>Actinosynnema</taxon>
    </lineage>
</organism>
<name>A0AA45L5R5_9PSEU</name>
<gene>
    <name evidence="2" type="ORF">KCV87_32820</name>
</gene>
<dbReference type="EMBL" id="CP073249">
    <property type="protein sequence ID" value="QUF04074.1"/>
    <property type="molecule type" value="Genomic_DNA"/>
</dbReference>
<sequence length="216" mass="23100">MADLKVNPLLLTMIVNVHRYRGMIPGSRADLYDEICVVLLWRRSEAKGLGSEVRGDRKKVFLARLAFGMMSERIREVAWDRLIDAAHEVLGRRARPPDVDNAPHDILANCSAVSAGPRVNTPANARPGRLRSGPAPLRAGGVAPTPRQIRPNGAVTAARSAGVNSVVGAGVLRPPARQQGIQVVGRRARARHPLPALRVPAVVGPCVVRIAVSQGG</sequence>
<accession>A0AA45L5R5</accession>
<protein>
    <submittedName>
        <fullName evidence="2">Uncharacterized protein</fullName>
    </submittedName>
</protein>
<evidence type="ECO:0000313" key="3">
    <source>
        <dbReference type="Proteomes" id="UP000677152"/>
    </source>
</evidence>
<reference evidence="2" key="1">
    <citation type="submission" date="2021-04" db="EMBL/GenBank/DDBJ databases">
        <title>Genomic sequence of Actinosynnema pretiosum subsp. pretiosum ATCC 31280 (C-14919).</title>
        <authorList>
            <person name="Bai L."/>
            <person name="Wang X."/>
            <person name="Xiao Y."/>
        </authorList>
    </citation>
    <scope>NUCLEOTIDE SEQUENCE</scope>
    <source>
        <strain evidence="2">ATCC 31280</strain>
    </source>
</reference>
<proteinExistence type="predicted"/>
<evidence type="ECO:0000313" key="2">
    <source>
        <dbReference type="EMBL" id="QUF04074.1"/>
    </source>
</evidence>
<evidence type="ECO:0000256" key="1">
    <source>
        <dbReference type="SAM" id="MobiDB-lite"/>
    </source>
</evidence>
<feature type="region of interest" description="Disordered" evidence="1">
    <location>
        <begin position="118"/>
        <end position="147"/>
    </location>
</feature>
<dbReference type="Proteomes" id="UP000677152">
    <property type="component" value="Chromosome"/>
</dbReference>